<gene>
    <name evidence="3" type="ORF">VL20_5947</name>
</gene>
<name>A0A0K1S9K4_9CHRO</name>
<proteinExistence type="predicted"/>
<dbReference type="KEGG" id="mpk:VL20_5947"/>
<evidence type="ECO:0000256" key="2">
    <source>
        <dbReference type="SAM" id="Phobius"/>
    </source>
</evidence>
<protein>
    <submittedName>
        <fullName evidence="3">Phosphomannomutase</fullName>
    </submittedName>
</protein>
<keyword evidence="2" id="KW-1133">Transmembrane helix</keyword>
<keyword evidence="2" id="KW-0812">Transmembrane</keyword>
<keyword evidence="2" id="KW-0472">Membrane</keyword>
<dbReference type="AlphaFoldDB" id="A0A0K1S9K4"/>
<sequence length="131" mass="14620">MSNETVTYSLESVLKEIKDSIKEVNQKMDTLQKDVNQKMDTLQKDVNQKIDTLQEDVNDLKVGQAKLTEKVEGMDKRLEKVENEQYTLVKAISDLQGFRGLIVPILIGAMSAAIGAIITVAIRILFLGNNP</sequence>
<reference evidence="3 4" key="1">
    <citation type="journal article" date="2016" name="Stand. Genomic Sci.">
        <title>Complete genome sequence and genomic characterization of Microcystis panniformis FACHB 1757 by third-generation sequencing.</title>
        <authorList>
            <person name="Zhang J.Y."/>
            <person name="Guan R."/>
            <person name="Zhang H.J."/>
            <person name="Li H."/>
            <person name="Xiao P."/>
            <person name="Yu G.L."/>
            <person name="Du L."/>
            <person name="Cao D.M."/>
            <person name="Zhu B.C."/>
            <person name="Li R.H."/>
            <person name="Lu Z.H."/>
        </authorList>
    </citation>
    <scope>NUCLEOTIDE SEQUENCE [LARGE SCALE GENOMIC DNA]</scope>
    <source>
        <strain evidence="3 4">FACHB-1757</strain>
    </source>
</reference>
<evidence type="ECO:0000313" key="4">
    <source>
        <dbReference type="Proteomes" id="UP000068167"/>
    </source>
</evidence>
<organism evidence="3 4">
    <name type="scientific">Microcystis panniformis FACHB-1757</name>
    <dbReference type="NCBI Taxonomy" id="1638788"/>
    <lineage>
        <taxon>Bacteria</taxon>
        <taxon>Bacillati</taxon>
        <taxon>Cyanobacteriota</taxon>
        <taxon>Cyanophyceae</taxon>
        <taxon>Oscillatoriophycideae</taxon>
        <taxon>Chroococcales</taxon>
        <taxon>Microcystaceae</taxon>
        <taxon>Microcystis</taxon>
    </lineage>
</organism>
<dbReference type="EMBL" id="CP011339">
    <property type="protein sequence ID" value="AKV70730.1"/>
    <property type="molecule type" value="Genomic_DNA"/>
</dbReference>
<dbReference type="RefSeq" id="WP_052278087.1">
    <property type="nucleotide sequence ID" value="NZ_CP011339.1"/>
</dbReference>
<keyword evidence="1" id="KW-0175">Coiled coil</keyword>
<dbReference type="Proteomes" id="UP000068167">
    <property type="component" value="Chromosome"/>
</dbReference>
<dbReference type="Gene3D" id="1.20.1480.30">
    <property type="entry name" value="Designed four-helix bundle protein"/>
    <property type="match status" value="1"/>
</dbReference>
<feature type="coiled-coil region" evidence="1">
    <location>
        <begin position="14"/>
        <end position="84"/>
    </location>
</feature>
<keyword evidence="4" id="KW-1185">Reference proteome</keyword>
<feature type="transmembrane region" description="Helical" evidence="2">
    <location>
        <begin position="101"/>
        <end position="126"/>
    </location>
</feature>
<dbReference type="SUPFAM" id="SSF58113">
    <property type="entry name" value="Apolipoprotein A-I"/>
    <property type="match status" value="1"/>
</dbReference>
<dbReference type="PATRIC" id="fig|1638788.3.peg.5988"/>
<accession>A0A0K1S9K4</accession>
<evidence type="ECO:0000256" key="1">
    <source>
        <dbReference type="SAM" id="Coils"/>
    </source>
</evidence>
<evidence type="ECO:0000313" key="3">
    <source>
        <dbReference type="EMBL" id="AKV70730.1"/>
    </source>
</evidence>